<evidence type="ECO:0000313" key="3">
    <source>
        <dbReference type="Proteomes" id="UP000324091"/>
    </source>
</evidence>
<dbReference type="SUPFAM" id="SSF51069">
    <property type="entry name" value="Carbonic anhydrase"/>
    <property type="match status" value="1"/>
</dbReference>
<proteinExistence type="predicted"/>
<evidence type="ECO:0000256" key="1">
    <source>
        <dbReference type="SAM" id="MobiDB-lite"/>
    </source>
</evidence>
<dbReference type="InterPro" id="IPR036398">
    <property type="entry name" value="CA_dom_sf"/>
</dbReference>
<dbReference type="Gene3D" id="3.10.200.10">
    <property type="entry name" value="Alpha carbonic anhydrase"/>
    <property type="match status" value="1"/>
</dbReference>
<name>A0A5C6NUZ1_9TELE</name>
<comment type="caution">
    <text evidence="2">The sequence shown here is derived from an EMBL/GenBank/DDBJ whole genome shotgun (WGS) entry which is preliminary data.</text>
</comment>
<dbReference type="EMBL" id="RHFK02000010">
    <property type="protein sequence ID" value="TWW69437.1"/>
    <property type="molecule type" value="Genomic_DNA"/>
</dbReference>
<feature type="region of interest" description="Disordered" evidence="1">
    <location>
        <begin position="98"/>
        <end position="121"/>
    </location>
</feature>
<sequence length="121" mass="13550">MTGAARCMFRQRLTQLVAYATCRFLRFSQTSHSQPARTVVSGGNIPLALMFLSLCKAIPSFWGLVHSAWNLCAIGKRQSPINIETSHMIFDPYLTPLKLNTGGRKHQSAEEAEKKKKKKKA</sequence>
<organism evidence="2 3">
    <name type="scientific">Takifugu flavidus</name>
    <name type="common">sansaifugu</name>
    <dbReference type="NCBI Taxonomy" id="433684"/>
    <lineage>
        <taxon>Eukaryota</taxon>
        <taxon>Metazoa</taxon>
        <taxon>Chordata</taxon>
        <taxon>Craniata</taxon>
        <taxon>Vertebrata</taxon>
        <taxon>Euteleostomi</taxon>
        <taxon>Actinopterygii</taxon>
        <taxon>Neopterygii</taxon>
        <taxon>Teleostei</taxon>
        <taxon>Neoteleostei</taxon>
        <taxon>Acanthomorphata</taxon>
        <taxon>Eupercaria</taxon>
        <taxon>Tetraodontiformes</taxon>
        <taxon>Tetradontoidea</taxon>
        <taxon>Tetraodontidae</taxon>
        <taxon>Takifugu</taxon>
    </lineage>
</organism>
<protein>
    <submittedName>
        <fullName evidence="2">Carbonic anhydrase-related protein 10</fullName>
    </submittedName>
</protein>
<reference evidence="2 3" key="1">
    <citation type="submission" date="2019-04" db="EMBL/GenBank/DDBJ databases">
        <title>Chromosome genome assembly for Takifugu flavidus.</title>
        <authorList>
            <person name="Xiao S."/>
        </authorList>
    </citation>
    <scope>NUCLEOTIDE SEQUENCE [LARGE SCALE GENOMIC DNA]</scope>
    <source>
        <strain evidence="2">HTHZ2018</strain>
        <tissue evidence="2">Muscle</tissue>
    </source>
</reference>
<gene>
    <name evidence="2" type="ORF">D4764_18G0002430</name>
</gene>
<accession>A0A5C6NUZ1</accession>
<evidence type="ECO:0000313" key="2">
    <source>
        <dbReference type="EMBL" id="TWW69437.1"/>
    </source>
</evidence>
<dbReference type="Proteomes" id="UP000324091">
    <property type="component" value="Chromosome 18"/>
</dbReference>
<keyword evidence="3" id="KW-1185">Reference proteome</keyword>
<dbReference type="AlphaFoldDB" id="A0A5C6NUZ1"/>